<dbReference type="GO" id="GO:0032007">
    <property type="term" value="P:negative regulation of TOR signaling"/>
    <property type="evidence" value="ECO:0007669"/>
    <property type="project" value="TreeGrafter"/>
</dbReference>
<dbReference type="EMBL" id="REGN01000388">
    <property type="protein sequence ID" value="RNA42256.1"/>
    <property type="molecule type" value="Genomic_DNA"/>
</dbReference>
<keyword evidence="2" id="KW-1185">Reference proteome</keyword>
<protein>
    <recommendedName>
        <fullName evidence="3">TBC1 domain family member 7</fullName>
    </recommendedName>
</protein>
<name>A0A3M7T2L3_BRAPC</name>
<accession>A0A3M7T2L3</accession>
<dbReference type="PANTHER" id="PTHR13530">
    <property type="entry name" value="TBC1 DOMAIN FAMILY MEMBER 7"/>
    <property type="match status" value="1"/>
</dbReference>
<gene>
    <name evidence="1" type="ORF">BpHYR1_021204</name>
</gene>
<comment type="caution">
    <text evidence="1">The sequence shown here is derived from an EMBL/GenBank/DDBJ whole genome shotgun (WGS) entry which is preliminary data.</text>
</comment>
<dbReference type="AlphaFoldDB" id="A0A3M7T2L3"/>
<organism evidence="1 2">
    <name type="scientific">Brachionus plicatilis</name>
    <name type="common">Marine rotifer</name>
    <name type="synonym">Brachionus muelleri</name>
    <dbReference type="NCBI Taxonomy" id="10195"/>
    <lineage>
        <taxon>Eukaryota</taxon>
        <taxon>Metazoa</taxon>
        <taxon>Spiralia</taxon>
        <taxon>Gnathifera</taxon>
        <taxon>Rotifera</taxon>
        <taxon>Eurotatoria</taxon>
        <taxon>Monogononta</taxon>
        <taxon>Pseudotrocha</taxon>
        <taxon>Ploima</taxon>
        <taxon>Brachionidae</taxon>
        <taxon>Brachionus</taxon>
    </lineage>
</organism>
<dbReference type="PANTHER" id="PTHR13530:SF3">
    <property type="entry name" value="TBC1 DOMAIN FAMILY MEMBER 7"/>
    <property type="match status" value="1"/>
</dbReference>
<dbReference type="OrthoDB" id="10380094at2759"/>
<evidence type="ECO:0000313" key="2">
    <source>
        <dbReference type="Proteomes" id="UP000276133"/>
    </source>
</evidence>
<proteinExistence type="predicted"/>
<reference evidence="1 2" key="1">
    <citation type="journal article" date="2018" name="Sci. Rep.">
        <title>Genomic signatures of local adaptation to the degree of environmental predictability in rotifers.</title>
        <authorList>
            <person name="Franch-Gras L."/>
            <person name="Hahn C."/>
            <person name="Garcia-Roger E.M."/>
            <person name="Carmona M.J."/>
            <person name="Serra M."/>
            <person name="Gomez A."/>
        </authorList>
    </citation>
    <scope>NUCLEOTIDE SEQUENCE [LARGE SCALE GENOMIC DNA]</scope>
    <source>
        <strain evidence="1">HYR1</strain>
    </source>
</reference>
<dbReference type="GO" id="GO:0005096">
    <property type="term" value="F:GTPase activator activity"/>
    <property type="evidence" value="ECO:0007669"/>
    <property type="project" value="TreeGrafter"/>
</dbReference>
<sequence>MENQLVLYDRSKKFLSLFLYLDTKKVDKEKLREHFLENYSIIPQELRLNLWKIALGVSSPFHEQNNTIDKMLKEHYEYMKHIIENILQIEAKNDQDLNYFIYLLDKDRLPIDNYQECLKNSHSFRLIYRQLNDILDDQNVFDSYYLTVEIFERLNCQLDLIKKKFYNCLTNEIINKNLIEQIDVSPFLECGLSGFFQDLKMYHIIWDRLAMEEYEIMILILLSFLESCKKEHLEFLKTIDYSQFGSIHSKFGLDECKILKRAAKYYRSFNQNPQISELIVKYFS</sequence>
<evidence type="ECO:0008006" key="3">
    <source>
        <dbReference type="Google" id="ProtNLM"/>
    </source>
</evidence>
<dbReference type="Proteomes" id="UP000276133">
    <property type="component" value="Unassembled WGS sequence"/>
</dbReference>
<dbReference type="InterPro" id="IPR039842">
    <property type="entry name" value="TBC1D7"/>
</dbReference>
<evidence type="ECO:0000313" key="1">
    <source>
        <dbReference type="EMBL" id="RNA42256.1"/>
    </source>
</evidence>